<dbReference type="Proteomes" id="UP000654918">
    <property type="component" value="Unassembled WGS sequence"/>
</dbReference>
<proteinExistence type="predicted"/>
<feature type="domain" description="Calcineurin-like phosphoesterase" evidence="1">
    <location>
        <begin position="24"/>
        <end position="230"/>
    </location>
</feature>
<dbReference type="InterPro" id="IPR029052">
    <property type="entry name" value="Metallo-depent_PP-like"/>
</dbReference>
<evidence type="ECO:0000313" key="3">
    <source>
        <dbReference type="Proteomes" id="UP000654918"/>
    </source>
</evidence>
<dbReference type="Gene3D" id="3.60.21.10">
    <property type="match status" value="1"/>
</dbReference>
<comment type="caution">
    <text evidence="2">The sequence shown here is derived from an EMBL/GenBank/DDBJ whole genome shotgun (WGS) entry which is preliminary data.</text>
</comment>
<protein>
    <submittedName>
        <fullName evidence="2">Calcineurin-like phosphoesterase</fullName>
    </submittedName>
</protein>
<evidence type="ECO:0000259" key="1">
    <source>
        <dbReference type="Pfam" id="PF00149"/>
    </source>
</evidence>
<reference evidence="2" key="1">
    <citation type="journal article" date="2020" name="Phytopathology">
        <title>Genome Sequence Resources of Colletotrichum truncatum, C. plurivorum, C. musicola, and C. sojae: Four Species Pathogenic to Soybean (Glycine max).</title>
        <authorList>
            <person name="Rogerio F."/>
            <person name="Boufleur T.R."/>
            <person name="Ciampi-Guillardi M."/>
            <person name="Sukno S.A."/>
            <person name="Thon M.R."/>
            <person name="Massola Junior N.S."/>
            <person name="Baroncelli R."/>
        </authorList>
    </citation>
    <scope>NUCLEOTIDE SEQUENCE</scope>
    <source>
        <strain evidence="2">LFN00145</strain>
    </source>
</reference>
<dbReference type="InterPro" id="IPR004843">
    <property type="entry name" value="Calcineurin-like_PHP"/>
</dbReference>
<keyword evidence="3" id="KW-1185">Reference proteome</keyword>
<sequence length="268" mass="30564">MSSIQIVSDLHLETAGYDYQITPKAAYLALLGDTGLISDNEYIAFIEKQLSQFQVVFHVLGNHKPYNSSWDSTWTKLDKFQKANRLKRTQDPQTSMGEYVLPYRGQYAVPETNITILGCTLFSAIPAHAMTPVSNGLNDFRSIDGWTVEEHCREHQEDLKWLTDRVRSIASADPESKIVILTHYSPTVDSRAVEARHLNSPLRFGFQTDLANKDCWTSRNVKLWAFGHTHFNCDFTDEKSGTRLYTNQRGYNFESAAGFRQGHVVDLY</sequence>
<name>A0A8H6N2D6_9PEZI</name>
<dbReference type="Pfam" id="PF00149">
    <property type="entry name" value="Metallophos"/>
    <property type="match status" value="1"/>
</dbReference>
<gene>
    <name evidence="2" type="ORF">CPLU01_13703</name>
</gene>
<dbReference type="EMBL" id="WIGO01000326">
    <property type="protein sequence ID" value="KAF6817023.1"/>
    <property type="molecule type" value="Genomic_DNA"/>
</dbReference>
<dbReference type="SUPFAM" id="SSF56300">
    <property type="entry name" value="Metallo-dependent phosphatases"/>
    <property type="match status" value="1"/>
</dbReference>
<organism evidence="2 3">
    <name type="scientific">Colletotrichum plurivorum</name>
    <dbReference type="NCBI Taxonomy" id="2175906"/>
    <lineage>
        <taxon>Eukaryota</taxon>
        <taxon>Fungi</taxon>
        <taxon>Dikarya</taxon>
        <taxon>Ascomycota</taxon>
        <taxon>Pezizomycotina</taxon>
        <taxon>Sordariomycetes</taxon>
        <taxon>Hypocreomycetidae</taxon>
        <taxon>Glomerellales</taxon>
        <taxon>Glomerellaceae</taxon>
        <taxon>Colletotrichum</taxon>
        <taxon>Colletotrichum orchidearum species complex</taxon>
    </lineage>
</organism>
<dbReference type="PANTHER" id="PTHR37844">
    <property type="entry name" value="SER/THR PROTEIN PHOSPHATASE SUPERFAMILY (AFU_ORTHOLOGUE AFUA_1G14840)"/>
    <property type="match status" value="1"/>
</dbReference>
<dbReference type="PANTHER" id="PTHR37844:SF2">
    <property type="entry name" value="SER_THR PROTEIN PHOSPHATASE SUPERFAMILY (AFU_ORTHOLOGUE AFUA_1G14840)"/>
    <property type="match status" value="1"/>
</dbReference>
<dbReference type="AlphaFoldDB" id="A0A8H6N2D6"/>
<dbReference type="GO" id="GO:0016787">
    <property type="term" value="F:hydrolase activity"/>
    <property type="evidence" value="ECO:0007669"/>
    <property type="project" value="InterPro"/>
</dbReference>
<accession>A0A8H6N2D6</accession>
<evidence type="ECO:0000313" key="2">
    <source>
        <dbReference type="EMBL" id="KAF6817023.1"/>
    </source>
</evidence>